<dbReference type="Pfam" id="PF04146">
    <property type="entry name" value="YTH"/>
    <property type="match status" value="1"/>
</dbReference>
<dbReference type="GO" id="GO:0061157">
    <property type="term" value="P:mRNA destabilization"/>
    <property type="evidence" value="ECO:0007669"/>
    <property type="project" value="TreeGrafter"/>
</dbReference>
<dbReference type="InterPro" id="IPR045168">
    <property type="entry name" value="YTH_prot"/>
</dbReference>
<dbReference type="PANTHER" id="PTHR12357:SF92">
    <property type="entry name" value="YTH DOMAIN-CONTAINING FAMILY PROTEIN"/>
    <property type="match status" value="1"/>
</dbReference>
<feature type="compositionally biased region" description="Basic residues" evidence="2">
    <location>
        <begin position="60"/>
        <end position="88"/>
    </location>
</feature>
<dbReference type="EMBL" id="JAXIOK010000003">
    <property type="protein sequence ID" value="KAK4775844.1"/>
    <property type="molecule type" value="Genomic_DNA"/>
</dbReference>
<feature type="compositionally biased region" description="Acidic residues" evidence="2">
    <location>
        <begin position="342"/>
        <end position="356"/>
    </location>
</feature>
<evidence type="ECO:0000259" key="3">
    <source>
        <dbReference type="PROSITE" id="PS50882"/>
    </source>
</evidence>
<protein>
    <recommendedName>
        <fullName evidence="1">YTH domain-containing family protein</fullName>
    </recommendedName>
</protein>
<accession>A0AAN7L1U5</accession>
<comment type="similarity">
    <text evidence="1">Belongs to the YTHDF family.</text>
</comment>
<feature type="region of interest" description="Disordered" evidence="2">
    <location>
        <begin position="44"/>
        <end position="94"/>
    </location>
</feature>
<evidence type="ECO:0000256" key="2">
    <source>
        <dbReference type="SAM" id="MobiDB-lite"/>
    </source>
</evidence>
<feature type="domain" description="YTH" evidence="3">
    <location>
        <begin position="131"/>
        <end position="272"/>
    </location>
</feature>
<proteinExistence type="inferred from homology"/>
<name>A0AAN7L1U5_9MYRT</name>
<dbReference type="PROSITE" id="PS50882">
    <property type="entry name" value="YTH"/>
    <property type="match status" value="1"/>
</dbReference>
<dbReference type="Proteomes" id="UP001345219">
    <property type="component" value="Chromosome 18"/>
</dbReference>
<evidence type="ECO:0000313" key="5">
    <source>
        <dbReference type="Proteomes" id="UP001345219"/>
    </source>
</evidence>
<gene>
    <name evidence="4" type="ORF">SAY87_023805</name>
</gene>
<dbReference type="PANTHER" id="PTHR12357">
    <property type="entry name" value="YTH YT521-B HOMOLOGY DOMAIN-CONTAINING"/>
    <property type="match status" value="1"/>
</dbReference>
<dbReference type="GO" id="GO:0005737">
    <property type="term" value="C:cytoplasm"/>
    <property type="evidence" value="ECO:0007669"/>
    <property type="project" value="TreeGrafter"/>
</dbReference>
<comment type="function">
    <text evidence="1">Specifically recognizes and binds N6-methyladenosine (m6A)-containing RNAs, and regulates mRNA stability. M6A is a modification present at internal sites of mRNAs and some non-coding RNAs and plays a role in mRNA stability and processing.</text>
</comment>
<dbReference type="GO" id="GO:0003729">
    <property type="term" value="F:mRNA binding"/>
    <property type="evidence" value="ECO:0007669"/>
    <property type="project" value="UniProtKB-UniRule"/>
</dbReference>
<sequence length="365" mass="41311">MTGVYSSFPWAHHQSYANCCSCLNGHPDEAVDVGLGQPGVPYEGFYGGNRTSSSTQPRAKNFRRNVPFHRRKGRGGSYGGKRRGKRTNRTNGQLAAKARTTKVGDADLQGVNTINTDQYSKCDFPVEYEVAKFFVIKSYSEDDIHKSIKYSVWSSTPRGNKKLQNAYHDAQRLAAGKPSGCPVFLFFSVNASGRFCGVAEMIGPVDFDISMDFWQQDKWTGSFPVRWHFVIDVHNAAFRHIKLKNNENKPVTKSRDTQEVFYRQGLKMLKIFKKRTWKKSILDDFRYYEDREKMMQEKRAQAKKSPAPHTVDAADPPSELPNIVIEQNTEAANAMESVVTNDNEETQESTSGEEDNGANFCGRRQ</sequence>
<dbReference type="InterPro" id="IPR007275">
    <property type="entry name" value="YTH_domain"/>
</dbReference>
<keyword evidence="1" id="KW-0694">RNA-binding</keyword>
<evidence type="ECO:0000256" key="1">
    <source>
        <dbReference type="RuleBase" id="RU369095"/>
    </source>
</evidence>
<organism evidence="4 5">
    <name type="scientific">Trapa incisa</name>
    <dbReference type="NCBI Taxonomy" id="236973"/>
    <lineage>
        <taxon>Eukaryota</taxon>
        <taxon>Viridiplantae</taxon>
        <taxon>Streptophyta</taxon>
        <taxon>Embryophyta</taxon>
        <taxon>Tracheophyta</taxon>
        <taxon>Spermatophyta</taxon>
        <taxon>Magnoliopsida</taxon>
        <taxon>eudicotyledons</taxon>
        <taxon>Gunneridae</taxon>
        <taxon>Pentapetalae</taxon>
        <taxon>rosids</taxon>
        <taxon>malvids</taxon>
        <taxon>Myrtales</taxon>
        <taxon>Lythraceae</taxon>
        <taxon>Trapa</taxon>
    </lineage>
</organism>
<dbReference type="GO" id="GO:1990247">
    <property type="term" value="F:N6-methyladenosine-containing RNA reader activity"/>
    <property type="evidence" value="ECO:0007669"/>
    <property type="project" value="UniProtKB-UniRule"/>
</dbReference>
<keyword evidence="5" id="KW-1185">Reference proteome</keyword>
<feature type="compositionally biased region" description="Polar residues" evidence="2">
    <location>
        <begin position="49"/>
        <end position="58"/>
    </location>
</feature>
<evidence type="ECO:0000313" key="4">
    <source>
        <dbReference type="EMBL" id="KAK4775844.1"/>
    </source>
</evidence>
<reference evidence="4 5" key="1">
    <citation type="journal article" date="2023" name="Hortic Res">
        <title>Pangenome of water caltrop reveals structural variations and asymmetric subgenome divergence after allopolyploidization.</title>
        <authorList>
            <person name="Zhang X."/>
            <person name="Chen Y."/>
            <person name="Wang L."/>
            <person name="Yuan Y."/>
            <person name="Fang M."/>
            <person name="Shi L."/>
            <person name="Lu R."/>
            <person name="Comes H.P."/>
            <person name="Ma Y."/>
            <person name="Chen Y."/>
            <person name="Huang G."/>
            <person name="Zhou Y."/>
            <person name="Zheng Z."/>
            <person name="Qiu Y."/>
        </authorList>
    </citation>
    <scope>NUCLEOTIDE SEQUENCE [LARGE SCALE GENOMIC DNA]</scope>
    <source>
        <tissue evidence="4">Roots</tissue>
    </source>
</reference>
<feature type="region of interest" description="Disordered" evidence="2">
    <location>
        <begin position="296"/>
        <end position="365"/>
    </location>
</feature>
<dbReference type="Gene3D" id="3.10.590.10">
    <property type="entry name" value="ph1033 like domains"/>
    <property type="match status" value="1"/>
</dbReference>
<dbReference type="AlphaFoldDB" id="A0AAN7L1U5"/>
<comment type="caution">
    <text evidence="4">The sequence shown here is derived from an EMBL/GenBank/DDBJ whole genome shotgun (WGS) entry which is preliminary data.</text>
</comment>
<dbReference type="CDD" id="cd21134">
    <property type="entry name" value="YTH"/>
    <property type="match status" value="1"/>
</dbReference>